<evidence type="ECO:0000313" key="2">
    <source>
        <dbReference type="Proteomes" id="UP000054324"/>
    </source>
</evidence>
<accession>A0A074ZY00</accession>
<reference evidence="1 2" key="1">
    <citation type="submission" date="2013-11" db="EMBL/GenBank/DDBJ databases">
        <title>Opisthorchis viverrini - life in the bile duct.</title>
        <authorList>
            <person name="Young N.D."/>
            <person name="Nagarajan N."/>
            <person name="Lin S.J."/>
            <person name="Korhonen P.K."/>
            <person name="Jex A.R."/>
            <person name="Hall R.S."/>
            <person name="Safavi-Hemami H."/>
            <person name="Kaewkong W."/>
            <person name="Bertrand D."/>
            <person name="Gao S."/>
            <person name="Seet Q."/>
            <person name="Wongkham S."/>
            <person name="Teh B.T."/>
            <person name="Wongkham C."/>
            <person name="Intapan P.M."/>
            <person name="Maleewong W."/>
            <person name="Yang X."/>
            <person name="Hu M."/>
            <person name="Wang Z."/>
            <person name="Hofmann A."/>
            <person name="Sternberg P.W."/>
            <person name="Tan P."/>
            <person name="Wang J."/>
            <person name="Gasser R.B."/>
        </authorList>
    </citation>
    <scope>NUCLEOTIDE SEQUENCE [LARGE SCALE GENOMIC DNA]</scope>
</reference>
<dbReference type="KEGG" id="ovi:T265_04926"/>
<organism evidence="1 2">
    <name type="scientific">Opisthorchis viverrini</name>
    <name type="common">Southeast Asian liver fluke</name>
    <dbReference type="NCBI Taxonomy" id="6198"/>
    <lineage>
        <taxon>Eukaryota</taxon>
        <taxon>Metazoa</taxon>
        <taxon>Spiralia</taxon>
        <taxon>Lophotrochozoa</taxon>
        <taxon>Platyhelminthes</taxon>
        <taxon>Trematoda</taxon>
        <taxon>Digenea</taxon>
        <taxon>Opisthorchiida</taxon>
        <taxon>Opisthorchiata</taxon>
        <taxon>Opisthorchiidae</taxon>
        <taxon>Opisthorchis</taxon>
    </lineage>
</organism>
<sequence>MRRSCGHLRVNQYCRNVDVLNVPVFKGTAVDWFLSSAENEDADRLLGPNVRGSALRSRQTL</sequence>
<dbReference type="RefSeq" id="XP_009168058.1">
    <property type="nucleotide sequence ID" value="XM_009169794.1"/>
</dbReference>
<evidence type="ECO:0000313" key="1">
    <source>
        <dbReference type="EMBL" id="KER28165.1"/>
    </source>
</evidence>
<dbReference type="GeneID" id="20319108"/>
<dbReference type="AlphaFoldDB" id="A0A074ZY00"/>
<name>A0A074ZY00_OPIVI</name>
<protein>
    <submittedName>
        <fullName evidence="1">Uncharacterized protein</fullName>
    </submittedName>
</protein>
<proteinExistence type="predicted"/>
<dbReference type="CTD" id="20319108"/>
<dbReference type="EMBL" id="KL596705">
    <property type="protein sequence ID" value="KER28165.1"/>
    <property type="molecule type" value="Genomic_DNA"/>
</dbReference>
<keyword evidence="2" id="KW-1185">Reference proteome</keyword>
<dbReference type="Proteomes" id="UP000054324">
    <property type="component" value="Unassembled WGS sequence"/>
</dbReference>
<gene>
    <name evidence="1" type="ORF">T265_04926</name>
</gene>